<dbReference type="EnsemblPlants" id="Kaladp0102s0134.1.v1.1">
    <property type="protein sequence ID" value="Kaladp0102s0134.1.v1.1.CDS.1"/>
    <property type="gene ID" value="Kaladp0102s0134.v1.1"/>
</dbReference>
<sequence>MKITRWCVVFFMTQFWYWVFLTRSGKIFSLFISHFSGICNAVMRLLTCKGNPK</sequence>
<name>A0A7N0V8B7_KALFE</name>
<dbReference type="AlphaFoldDB" id="A0A7N0V8B7"/>
<dbReference type="Proteomes" id="UP000594263">
    <property type="component" value="Unplaced"/>
</dbReference>
<protein>
    <submittedName>
        <fullName evidence="1">Uncharacterized protein</fullName>
    </submittedName>
</protein>
<evidence type="ECO:0000313" key="1">
    <source>
        <dbReference type="EnsemblPlants" id="Kaladp0102s0134.1.v1.1.CDS.1"/>
    </source>
</evidence>
<reference evidence="1" key="1">
    <citation type="submission" date="2021-01" db="UniProtKB">
        <authorList>
            <consortium name="EnsemblPlants"/>
        </authorList>
    </citation>
    <scope>IDENTIFICATION</scope>
</reference>
<dbReference type="Gramene" id="Kaladp0102s0134.1.v1.1">
    <property type="protein sequence ID" value="Kaladp0102s0134.1.v1.1.CDS.1"/>
    <property type="gene ID" value="Kaladp0102s0134.v1.1"/>
</dbReference>
<proteinExistence type="predicted"/>
<keyword evidence="2" id="KW-1185">Reference proteome</keyword>
<accession>A0A7N0V8B7</accession>
<organism evidence="1 2">
    <name type="scientific">Kalanchoe fedtschenkoi</name>
    <name type="common">Lavender scallops</name>
    <name type="synonym">South American air plant</name>
    <dbReference type="NCBI Taxonomy" id="63787"/>
    <lineage>
        <taxon>Eukaryota</taxon>
        <taxon>Viridiplantae</taxon>
        <taxon>Streptophyta</taxon>
        <taxon>Embryophyta</taxon>
        <taxon>Tracheophyta</taxon>
        <taxon>Spermatophyta</taxon>
        <taxon>Magnoliopsida</taxon>
        <taxon>eudicotyledons</taxon>
        <taxon>Gunneridae</taxon>
        <taxon>Pentapetalae</taxon>
        <taxon>Saxifragales</taxon>
        <taxon>Crassulaceae</taxon>
        <taxon>Kalanchoe</taxon>
    </lineage>
</organism>
<evidence type="ECO:0000313" key="2">
    <source>
        <dbReference type="Proteomes" id="UP000594263"/>
    </source>
</evidence>